<dbReference type="Proteomes" id="UP000527355">
    <property type="component" value="Unassembled WGS sequence"/>
</dbReference>
<dbReference type="EMBL" id="JABWUV010000012">
    <property type="protein sequence ID" value="KAF6314779.1"/>
    <property type="molecule type" value="Genomic_DNA"/>
</dbReference>
<keyword evidence="3" id="KW-1185">Reference proteome</keyword>
<dbReference type="AlphaFoldDB" id="A0A7J7UPE8"/>
<comment type="caution">
    <text evidence="2">The sequence shown here is derived from an EMBL/GenBank/DDBJ whole genome shotgun (WGS) entry which is preliminary data.</text>
</comment>
<proteinExistence type="predicted"/>
<accession>A0A7J7UPE8</accession>
<feature type="region of interest" description="Disordered" evidence="1">
    <location>
        <begin position="1"/>
        <end position="58"/>
    </location>
</feature>
<reference evidence="2 3" key="1">
    <citation type="journal article" date="2020" name="Nature">
        <title>Six reference-quality genomes reveal evolution of bat adaptations.</title>
        <authorList>
            <person name="Jebb D."/>
            <person name="Huang Z."/>
            <person name="Pippel M."/>
            <person name="Hughes G.M."/>
            <person name="Lavrichenko K."/>
            <person name="Devanna P."/>
            <person name="Winkler S."/>
            <person name="Jermiin L.S."/>
            <person name="Skirmuntt E.C."/>
            <person name="Katzourakis A."/>
            <person name="Burkitt-Gray L."/>
            <person name="Ray D.A."/>
            <person name="Sullivan K.A.M."/>
            <person name="Roscito J.G."/>
            <person name="Kirilenko B.M."/>
            <person name="Davalos L.M."/>
            <person name="Corthals A.P."/>
            <person name="Power M.L."/>
            <person name="Jones G."/>
            <person name="Ransome R.D."/>
            <person name="Dechmann D.K.N."/>
            <person name="Locatelli A.G."/>
            <person name="Puechmaille S.J."/>
            <person name="Fedrigo O."/>
            <person name="Jarvis E.D."/>
            <person name="Hiller M."/>
            <person name="Vernes S.C."/>
            <person name="Myers E.W."/>
            <person name="Teeling E.C."/>
        </authorList>
    </citation>
    <scope>NUCLEOTIDE SEQUENCE [LARGE SCALE GENOMIC DNA]</scope>
    <source>
        <strain evidence="2">MMyoMyo1</strain>
        <tissue evidence="2">Flight muscle</tissue>
    </source>
</reference>
<name>A0A7J7UPE8_MYOMY</name>
<evidence type="ECO:0000256" key="1">
    <source>
        <dbReference type="SAM" id="MobiDB-lite"/>
    </source>
</evidence>
<organism evidence="2 3">
    <name type="scientific">Myotis myotis</name>
    <name type="common">Greater mouse-eared bat</name>
    <name type="synonym">Vespertilio myotis</name>
    <dbReference type="NCBI Taxonomy" id="51298"/>
    <lineage>
        <taxon>Eukaryota</taxon>
        <taxon>Metazoa</taxon>
        <taxon>Chordata</taxon>
        <taxon>Craniata</taxon>
        <taxon>Vertebrata</taxon>
        <taxon>Euteleostomi</taxon>
        <taxon>Mammalia</taxon>
        <taxon>Eutheria</taxon>
        <taxon>Laurasiatheria</taxon>
        <taxon>Chiroptera</taxon>
        <taxon>Yangochiroptera</taxon>
        <taxon>Vespertilionidae</taxon>
        <taxon>Myotis</taxon>
    </lineage>
</organism>
<gene>
    <name evidence="2" type="ORF">mMyoMyo1_008575</name>
</gene>
<protein>
    <submittedName>
        <fullName evidence="2">Uncharacterized protein</fullName>
    </submittedName>
</protein>
<feature type="compositionally biased region" description="Low complexity" evidence="1">
    <location>
        <begin position="10"/>
        <end position="30"/>
    </location>
</feature>
<evidence type="ECO:0000313" key="2">
    <source>
        <dbReference type="EMBL" id="KAF6314779.1"/>
    </source>
</evidence>
<sequence>MAVNAEAGASRWRPSGLSSSSFPRPHSASSQPWTPGGDGCRDGPPSSASGRKPRGSRREEAWVFRTLFPAGIEFAGPRPLPATCGSARCPCRTSHALKIPIVSLSLSLCLGGVSYQRGTSVYSLNKSVLIIYYLPGMGMEWKIEELPALRELTVQWK</sequence>
<evidence type="ECO:0000313" key="3">
    <source>
        <dbReference type="Proteomes" id="UP000527355"/>
    </source>
</evidence>